<keyword evidence="8 12" id="KW-0479">Metal-binding</keyword>
<dbReference type="RefSeq" id="WP_146683137.1">
    <property type="nucleotide sequence ID" value="NZ_CP019646.1"/>
</dbReference>
<dbReference type="GO" id="GO:0004156">
    <property type="term" value="F:dihydropteroate synthase activity"/>
    <property type="evidence" value="ECO:0007669"/>
    <property type="project" value="UniProtKB-EC"/>
</dbReference>
<evidence type="ECO:0000256" key="3">
    <source>
        <dbReference type="ARBA" id="ARBA00004763"/>
    </source>
</evidence>
<dbReference type="PROSITE" id="PS50972">
    <property type="entry name" value="PTERIN_BINDING"/>
    <property type="match status" value="1"/>
</dbReference>
<evidence type="ECO:0000256" key="9">
    <source>
        <dbReference type="ARBA" id="ARBA00022842"/>
    </source>
</evidence>
<dbReference type="GO" id="GO:0046654">
    <property type="term" value="P:tetrahydrofolate biosynthetic process"/>
    <property type="evidence" value="ECO:0007669"/>
    <property type="project" value="UniProtKB-UniPathway"/>
</dbReference>
<dbReference type="InterPro" id="IPR045031">
    <property type="entry name" value="DHP_synth-like"/>
</dbReference>
<dbReference type="OrthoDB" id="9811744at2"/>
<dbReference type="Proteomes" id="UP000188181">
    <property type="component" value="Chromosome"/>
</dbReference>
<dbReference type="InterPro" id="IPR000489">
    <property type="entry name" value="Pterin-binding_dom"/>
</dbReference>
<dbReference type="InterPro" id="IPR011005">
    <property type="entry name" value="Dihydropteroate_synth-like_sf"/>
</dbReference>
<evidence type="ECO:0000256" key="2">
    <source>
        <dbReference type="ARBA" id="ARBA00001946"/>
    </source>
</evidence>
<dbReference type="PANTHER" id="PTHR20941">
    <property type="entry name" value="FOLATE SYNTHESIS PROTEINS"/>
    <property type="match status" value="1"/>
</dbReference>
<evidence type="ECO:0000256" key="7">
    <source>
        <dbReference type="ARBA" id="ARBA00022679"/>
    </source>
</evidence>
<dbReference type="PANTHER" id="PTHR20941:SF1">
    <property type="entry name" value="FOLIC ACID SYNTHESIS PROTEIN FOL1"/>
    <property type="match status" value="1"/>
</dbReference>
<evidence type="ECO:0000256" key="11">
    <source>
        <dbReference type="ARBA" id="ARBA00030193"/>
    </source>
</evidence>
<dbReference type="STRING" id="1851148.SMSP2_01267"/>
<dbReference type="GO" id="GO:0046872">
    <property type="term" value="F:metal ion binding"/>
    <property type="evidence" value="ECO:0007669"/>
    <property type="project" value="UniProtKB-KW"/>
</dbReference>
<dbReference type="Gene3D" id="3.20.20.20">
    <property type="entry name" value="Dihydropteroate synthase-like"/>
    <property type="match status" value="1"/>
</dbReference>
<comment type="function">
    <text evidence="12">Catalyzes the condensation of para-aminobenzoate (pABA) with 6-hydroxymethyl-7,8-dihydropterin diphosphate (DHPt-PP) to form 7,8-dihydropteroate (H2Pte), the immediate precursor of folate derivatives.</text>
</comment>
<dbReference type="SUPFAM" id="SSF51717">
    <property type="entry name" value="Dihydropteroate synthetase-like"/>
    <property type="match status" value="1"/>
</dbReference>
<evidence type="ECO:0000313" key="15">
    <source>
        <dbReference type="Proteomes" id="UP000188181"/>
    </source>
</evidence>
<evidence type="ECO:0000256" key="5">
    <source>
        <dbReference type="ARBA" id="ARBA00012458"/>
    </source>
</evidence>
<keyword evidence="15" id="KW-1185">Reference proteome</keyword>
<dbReference type="KEGG" id="pbas:SMSP2_01267"/>
<evidence type="ECO:0000256" key="6">
    <source>
        <dbReference type="ARBA" id="ARBA00016919"/>
    </source>
</evidence>
<keyword evidence="7 12" id="KW-0808">Transferase</keyword>
<dbReference type="CDD" id="cd00739">
    <property type="entry name" value="DHPS"/>
    <property type="match status" value="1"/>
</dbReference>
<organism evidence="14 15">
    <name type="scientific">Limihaloglobus sulfuriphilus</name>
    <dbReference type="NCBI Taxonomy" id="1851148"/>
    <lineage>
        <taxon>Bacteria</taxon>
        <taxon>Pseudomonadati</taxon>
        <taxon>Planctomycetota</taxon>
        <taxon>Phycisphaerae</taxon>
        <taxon>Sedimentisphaerales</taxon>
        <taxon>Sedimentisphaeraceae</taxon>
        <taxon>Limihaloglobus</taxon>
    </lineage>
</organism>
<gene>
    <name evidence="14" type="primary">folP</name>
    <name evidence="14" type="ORF">SMSP2_01267</name>
</gene>
<sequence>MAGKTNQIGCTLDYTDKPLIMGIVNVTPDSFSDGGDNFCAETAAATALSMESAGADIIDIGAESTRPGSEPVTEDEQLRRAIPVISGLKDRLGIPISIDTCSAVVARECLEAGAAIINDISGGSDPEMFRLAAEINCPIVIMHMQGMPKTMQKNPRYEDVVSEVLGYLLGRALDAESAGVNKDNIIIDPGIGFGKSLEHNIALLKGLHCFTGSTYRVLLGASRKSFIGTVTGETNPKKRLAGTLVTTAAAVCAGVDIIRVHDVADNAAAVKIAKLIL</sequence>
<evidence type="ECO:0000256" key="10">
    <source>
        <dbReference type="ARBA" id="ARBA00022909"/>
    </source>
</evidence>
<comment type="similarity">
    <text evidence="4 12">Belongs to the DHPS family.</text>
</comment>
<evidence type="ECO:0000313" key="14">
    <source>
        <dbReference type="EMBL" id="AQQ70905.1"/>
    </source>
</evidence>
<name>A0A1Q2MDY7_9BACT</name>
<comment type="cofactor">
    <cofactor evidence="2 12">
        <name>Mg(2+)</name>
        <dbReference type="ChEBI" id="CHEBI:18420"/>
    </cofactor>
</comment>
<protein>
    <recommendedName>
        <fullName evidence="6 12">Dihydropteroate synthase</fullName>
        <shortName evidence="12">DHPS</shortName>
        <ecNumber evidence="5 12">2.5.1.15</ecNumber>
    </recommendedName>
    <alternativeName>
        <fullName evidence="11 12">Dihydropteroate pyrophosphorylase</fullName>
    </alternativeName>
</protein>
<comment type="pathway">
    <text evidence="3 12">Cofactor biosynthesis; tetrahydrofolate biosynthesis; 7,8-dihydrofolate from 2-amino-4-hydroxy-6-hydroxymethyl-7,8-dihydropteridine diphosphate and 4-aminobenzoate: step 1/2.</text>
</comment>
<dbReference type="GO" id="GO:0005829">
    <property type="term" value="C:cytosol"/>
    <property type="evidence" value="ECO:0007669"/>
    <property type="project" value="TreeGrafter"/>
</dbReference>
<evidence type="ECO:0000256" key="4">
    <source>
        <dbReference type="ARBA" id="ARBA00009503"/>
    </source>
</evidence>
<dbReference type="InterPro" id="IPR006390">
    <property type="entry name" value="DHP_synth_dom"/>
</dbReference>
<evidence type="ECO:0000259" key="13">
    <source>
        <dbReference type="PROSITE" id="PS50972"/>
    </source>
</evidence>
<proteinExistence type="inferred from homology"/>
<dbReference type="AlphaFoldDB" id="A0A1Q2MDY7"/>
<feature type="domain" description="Pterin-binding" evidence="13">
    <location>
        <begin position="18"/>
        <end position="271"/>
    </location>
</feature>
<dbReference type="Pfam" id="PF00809">
    <property type="entry name" value="Pterin_bind"/>
    <property type="match status" value="1"/>
</dbReference>
<comment type="catalytic activity">
    <reaction evidence="1">
        <text>(7,8-dihydropterin-6-yl)methyl diphosphate + 4-aminobenzoate = 7,8-dihydropteroate + diphosphate</text>
        <dbReference type="Rhea" id="RHEA:19949"/>
        <dbReference type="ChEBI" id="CHEBI:17836"/>
        <dbReference type="ChEBI" id="CHEBI:17839"/>
        <dbReference type="ChEBI" id="CHEBI:33019"/>
        <dbReference type="ChEBI" id="CHEBI:72950"/>
        <dbReference type="EC" id="2.5.1.15"/>
    </reaction>
</comment>
<dbReference type="FunFam" id="3.20.20.20:FF:000006">
    <property type="entry name" value="Dihydropteroate synthase"/>
    <property type="match status" value="1"/>
</dbReference>
<evidence type="ECO:0000256" key="1">
    <source>
        <dbReference type="ARBA" id="ARBA00000012"/>
    </source>
</evidence>
<accession>A0A1Q2MDY7</accession>
<dbReference type="UniPathway" id="UPA00077">
    <property type="reaction ID" value="UER00156"/>
</dbReference>
<evidence type="ECO:0000256" key="12">
    <source>
        <dbReference type="RuleBase" id="RU361205"/>
    </source>
</evidence>
<dbReference type="EMBL" id="CP019646">
    <property type="protein sequence ID" value="AQQ70905.1"/>
    <property type="molecule type" value="Genomic_DNA"/>
</dbReference>
<keyword evidence="10 12" id="KW-0289">Folate biosynthesis</keyword>
<dbReference type="PROSITE" id="PS00793">
    <property type="entry name" value="DHPS_2"/>
    <property type="match status" value="1"/>
</dbReference>
<dbReference type="NCBIfam" id="TIGR01496">
    <property type="entry name" value="DHPS"/>
    <property type="match status" value="1"/>
</dbReference>
<dbReference type="GO" id="GO:0046656">
    <property type="term" value="P:folic acid biosynthetic process"/>
    <property type="evidence" value="ECO:0007669"/>
    <property type="project" value="UniProtKB-KW"/>
</dbReference>
<dbReference type="PROSITE" id="PS00792">
    <property type="entry name" value="DHPS_1"/>
    <property type="match status" value="1"/>
</dbReference>
<evidence type="ECO:0000256" key="8">
    <source>
        <dbReference type="ARBA" id="ARBA00022723"/>
    </source>
</evidence>
<reference evidence="15" key="1">
    <citation type="submission" date="2017-02" db="EMBL/GenBank/DDBJ databases">
        <title>Comparative genomics and description of representatives of a novel lineage of planctomycetes thriving in anoxic sediments.</title>
        <authorList>
            <person name="Spring S."/>
            <person name="Bunk B."/>
            <person name="Sproer C."/>
        </authorList>
    </citation>
    <scope>NUCLEOTIDE SEQUENCE [LARGE SCALE GENOMIC DNA]</scope>
    <source>
        <strain evidence="15">SM-Chi-D1</strain>
    </source>
</reference>
<dbReference type="EC" id="2.5.1.15" evidence="5 12"/>
<keyword evidence="9 12" id="KW-0460">Magnesium</keyword>